<evidence type="ECO:0000256" key="5">
    <source>
        <dbReference type="ARBA" id="ARBA00047733"/>
    </source>
</evidence>
<dbReference type="InterPro" id="IPR013118">
    <property type="entry name" value="Mannitol_DH_C"/>
</dbReference>
<dbReference type="InterPro" id="IPR000669">
    <property type="entry name" value="Mannitol_DH"/>
</dbReference>
<dbReference type="InterPro" id="IPR050988">
    <property type="entry name" value="Mannitol_DH/Oxidoreductase"/>
</dbReference>
<evidence type="ECO:0000313" key="9">
    <source>
        <dbReference type="Proteomes" id="UP001178507"/>
    </source>
</evidence>
<comment type="caution">
    <text evidence="8">The sequence shown here is derived from an EMBL/GenBank/DDBJ whole genome shotgun (WGS) entry which is preliminary data.</text>
</comment>
<organism evidence="8 9">
    <name type="scientific">Effrenium voratum</name>
    <dbReference type="NCBI Taxonomy" id="2562239"/>
    <lineage>
        <taxon>Eukaryota</taxon>
        <taxon>Sar</taxon>
        <taxon>Alveolata</taxon>
        <taxon>Dinophyceae</taxon>
        <taxon>Suessiales</taxon>
        <taxon>Symbiodiniaceae</taxon>
        <taxon>Effrenium</taxon>
    </lineage>
</organism>
<evidence type="ECO:0000256" key="4">
    <source>
        <dbReference type="ARBA" id="ARBA00038970"/>
    </source>
</evidence>
<dbReference type="EC" id="1.1.1.67" evidence="4"/>
<dbReference type="InterPro" id="IPR013328">
    <property type="entry name" value="6PGD_dom2"/>
</dbReference>
<evidence type="ECO:0000256" key="3">
    <source>
        <dbReference type="ARBA" id="ARBA00023027"/>
    </source>
</evidence>
<feature type="domain" description="Mannitol dehydrogenase N-terminal" evidence="6">
    <location>
        <begin position="409"/>
        <end position="653"/>
    </location>
</feature>
<evidence type="ECO:0000259" key="6">
    <source>
        <dbReference type="Pfam" id="PF01232"/>
    </source>
</evidence>
<reference evidence="8" key="1">
    <citation type="submission" date="2023-08" db="EMBL/GenBank/DDBJ databases">
        <authorList>
            <person name="Chen Y."/>
            <person name="Shah S."/>
            <person name="Dougan E. K."/>
            <person name="Thang M."/>
            <person name="Chan C."/>
        </authorList>
    </citation>
    <scope>NUCLEOTIDE SEQUENCE</scope>
</reference>
<dbReference type="InterPro" id="IPR008927">
    <property type="entry name" value="6-PGluconate_DH-like_C_sf"/>
</dbReference>
<dbReference type="Proteomes" id="UP001178507">
    <property type="component" value="Unassembled WGS sequence"/>
</dbReference>
<dbReference type="InterPro" id="IPR023027">
    <property type="entry name" value="Mannitol_DH_CS"/>
</dbReference>
<dbReference type="SUPFAM" id="SSF51735">
    <property type="entry name" value="NAD(P)-binding Rossmann-fold domains"/>
    <property type="match status" value="1"/>
</dbReference>
<dbReference type="Gene3D" id="3.20.20.140">
    <property type="entry name" value="Metal-dependent hydrolases"/>
    <property type="match status" value="1"/>
</dbReference>
<dbReference type="GO" id="GO:0050086">
    <property type="term" value="F:mannitol 2-dehydrogenase activity"/>
    <property type="evidence" value="ECO:0007669"/>
    <property type="project" value="UniProtKB-EC"/>
</dbReference>
<dbReference type="PROSITE" id="PS00974">
    <property type="entry name" value="MANNITOL_DHGENASE"/>
    <property type="match status" value="1"/>
</dbReference>
<evidence type="ECO:0000313" key="8">
    <source>
        <dbReference type="EMBL" id="CAJ1391309.1"/>
    </source>
</evidence>
<dbReference type="Pfam" id="PF02614">
    <property type="entry name" value="UxaC"/>
    <property type="match status" value="1"/>
</dbReference>
<keyword evidence="3" id="KW-0520">NAD</keyword>
<accession>A0AA36IR45</accession>
<dbReference type="Pfam" id="PF08125">
    <property type="entry name" value="Mannitol_dh_C"/>
    <property type="match status" value="1"/>
</dbReference>
<evidence type="ECO:0000256" key="2">
    <source>
        <dbReference type="ARBA" id="ARBA00023002"/>
    </source>
</evidence>
<dbReference type="InterPro" id="IPR013131">
    <property type="entry name" value="Mannitol_DH_N"/>
</dbReference>
<keyword evidence="2" id="KW-0560">Oxidoreductase</keyword>
<dbReference type="InterPro" id="IPR032466">
    <property type="entry name" value="Metal_Hydrolase"/>
</dbReference>
<dbReference type="EMBL" id="CAUJNA010002223">
    <property type="protein sequence ID" value="CAJ1391309.1"/>
    <property type="molecule type" value="Genomic_DNA"/>
</dbReference>
<name>A0AA36IR45_9DINO</name>
<dbReference type="PRINTS" id="PR00084">
    <property type="entry name" value="MTLDHDRGNASE"/>
</dbReference>
<dbReference type="Pfam" id="PF01232">
    <property type="entry name" value="Mannitol_dh"/>
    <property type="match status" value="1"/>
</dbReference>
<dbReference type="GO" id="GO:0008880">
    <property type="term" value="F:glucuronate isomerase activity"/>
    <property type="evidence" value="ECO:0007669"/>
    <property type="project" value="InterPro"/>
</dbReference>
<gene>
    <name evidence="8" type="ORF">EVOR1521_LOCUS16573</name>
</gene>
<dbReference type="GO" id="GO:0006064">
    <property type="term" value="P:glucuronate catabolic process"/>
    <property type="evidence" value="ECO:0007669"/>
    <property type="project" value="InterPro"/>
</dbReference>
<dbReference type="PANTHER" id="PTHR43362:SF1">
    <property type="entry name" value="MANNITOL DEHYDROGENASE 2-RELATED"/>
    <property type="match status" value="1"/>
</dbReference>
<dbReference type="InterPro" id="IPR003766">
    <property type="entry name" value="Uronate_isomerase"/>
</dbReference>
<feature type="domain" description="Mannitol dehydrogenase C-terminal" evidence="7">
    <location>
        <begin position="663"/>
        <end position="845"/>
    </location>
</feature>
<dbReference type="SUPFAM" id="SSF51556">
    <property type="entry name" value="Metallo-dependent hydrolases"/>
    <property type="match status" value="1"/>
</dbReference>
<dbReference type="AlphaFoldDB" id="A0AA36IR45"/>
<sequence length="856" mass="93555">MDGAPVETDPRAIWQRFAENWHLFRGTPTRLWLDYTFEKLFGLTEPLSAATATEAYEQIDACLKRDEFRPRALFERFNIEVISTTEGALDPLEHHRAIAESDWQGRVVTTYRPDAVIDPDHESFSGALDAFGELTGCDTGRWPGYLDAHRVRRAFFRSHGATATDHGLQSARTANLSGADAQALFDRIRSGRAGEGDADLFRAQMLTEMAKMSVEDGMVMQIHPGSVRNHHGGVFETYGRDKGFDIPAAIDYVHALRPMLDAVGMEPGLSVIVFTLDETSYARELAPLAGVYPSLKLGPAWWFHDSPEGMRRFREMTTETAGFYNTVGFNDDTRAFPSIPARHDIARRVDCAFLARLVCDHRLREDEAFELARELTVDLPNEPIRLTKDTVDHAAARRPGYDRARVTPGIVHLGVGNFHRAHQAVFIDDCLASDGTWGIRGVSMRRPDMRDALAPQDGLYTLAVKDGASTEARIVGSILDVLVATEGVEPVLAALTDPATRIVSLTVTEKGYCRDPATGDLDPDNAVIKADLARPGRPATVPGLLVEALRRRRQAGVAPFTVLSCDNLPSNGKTLGRIVGQYAALADNALCEWIAGHVAFPSSMVDRIVPATSDADRAEVEALIGLEDAWPVVTEPFTQWVIEDIFPAGRPDLAAAGAELVTDVEPFERMKLRMLNGAHSTLAYFSQLLGHETVADAMADDALARLIAQVMGEAAATLDLPASDLARSGTALRTRFRNPALKHRTAQIAMDGSQKIPQRLLGTIADAHAAGKPWDGLASGVAAWIAFLRQGPVDDPMAGRFSALAARHADPVRHANAVLDLREVFGTLSDADWFTSRMRSLVQTMADEGPRAVLPQ</sequence>
<keyword evidence="9" id="KW-1185">Reference proteome</keyword>
<dbReference type="Gene3D" id="1.10.1040.10">
    <property type="entry name" value="N-(1-d-carboxylethyl)-l-norvaline Dehydrogenase, domain 2"/>
    <property type="match status" value="1"/>
</dbReference>
<comment type="similarity">
    <text evidence="1">Belongs to the mannitol dehydrogenase family.</text>
</comment>
<evidence type="ECO:0000256" key="1">
    <source>
        <dbReference type="ARBA" id="ARBA00006541"/>
    </source>
</evidence>
<dbReference type="Gene3D" id="1.10.2020.10">
    <property type="entry name" value="uronate isomerase, domain 2, chain A"/>
    <property type="match status" value="1"/>
</dbReference>
<dbReference type="Gene3D" id="3.40.50.720">
    <property type="entry name" value="NAD(P)-binding Rossmann-like Domain"/>
    <property type="match status" value="1"/>
</dbReference>
<dbReference type="GO" id="GO:0019594">
    <property type="term" value="P:mannitol metabolic process"/>
    <property type="evidence" value="ECO:0007669"/>
    <property type="project" value="InterPro"/>
</dbReference>
<protein>
    <recommendedName>
        <fullName evidence="4">mannitol 2-dehydrogenase</fullName>
        <ecNumber evidence="4">1.1.1.67</ecNumber>
    </recommendedName>
</protein>
<proteinExistence type="inferred from homology"/>
<evidence type="ECO:0000259" key="7">
    <source>
        <dbReference type="Pfam" id="PF08125"/>
    </source>
</evidence>
<dbReference type="NCBIfam" id="NF002794">
    <property type="entry name" value="PRK02925.1"/>
    <property type="match status" value="1"/>
</dbReference>
<dbReference type="PANTHER" id="PTHR43362">
    <property type="entry name" value="MANNITOL DEHYDROGENASE DSF1-RELATED"/>
    <property type="match status" value="1"/>
</dbReference>
<comment type="catalytic activity">
    <reaction evidence="5">
        <text>D-mannitol + NAD(+) = D-fructose + NADH + H(+)</text>
        <dbReference type="Rhea" id="RHEA:12084"/>
        <dbReference type="ChEBI" id="CHEBI:15378"/>
        <dbReference type="ChEBI" id="CHEBI:16899"/>
        <dbReference type="ChEBI" id="CHEBI:37721"/>
        <dbReference type="ChEBI" id="CHEBI:57540"/>
        <dbReference type="ChEBI" id="CHEBI:57945"/>
        <dbReference type="EC" id="1.1.1.67"/>
    </reaction>
</comment>
<dbReference type="InterPro" id="IPR036291">
    <property type="entry name" value="NAD(P)-bd_dom_sf"/>
</dbReference>
<dbReference type="SUPFAM" id="SSF48179">
    <property type="entry name" value="6-phosphogluconate dehydrogenase C-terminal domain-like"/>
    <property type="match status" value="1"/>
</dbReference>